<dbReference type="InterPro" id="IPR013381">
    <property type="entry name" value="CRISPR-assoc_prot_Cse1"/>
</dbReference>
<feature type="region of interest" description="Disordered" evidence="1">
    <location>
        <begin position="233"/>
        <end position="255"/>
    </location>
</feature>
<evidence type="ECO:0000313" key="3">
    <source>
        <dbReference type="Proteomes" id="UP000265354"/>
    </source>
</evidence>
<feature type="region of interest" description="Disordered" evidence="1">
    <location>
        <begin position="519"/>
        <end position="542"/>
    </location>
</feature>
<feature type="compositionally biased region" description="Low complexity" evidence="1">
    <location>
        <begin position="603"/>
        <end position="617"/>
    </location>
</feature>
<gene>
    <name evidence="2" type="primary">casA</name>
    <name evidence="2" type="ORF">SSP531S_30560</name>
</gene>
<accession>A0A388SZ55</accession>
<feature type="compositionally biased region" description="Basic and acidic residues" evidence="1">
    <location>
        <begin position="233"/>
        <end position="242"/>
    </location>
</feature>
<dbReference type="Pfam" id="PF09481">
    <property type="entry name" value="CRISPR_Cse1"/>
    <property type="match status" value="1"/>
</dbReference>
<dbReference type="Gene3D" id="1.10.132.100">
    <property type="match status" value="1"/>
</dbReference>
<proteinExistence type="predicted"/>
<protein>
    <submittedName>
        <fullName evidence="2">Type I-E CRISPR-associated protein Cse1/CasA</fullName>
    </submittedName>
</protein>
<feature type="region of interest" description="Disordered" evidence="1">
    <location>
        <begin position="566"/>
        <end position="629"/>
    </location>
</feature>
<name>A0A388SZ55_9ACTN</name>
<organism evidence="2 3">
    <name type="scientific">Streptomyces spongiicola</name>
    <dbReference type="NCBI Taxonomy" id="1690221"/>
    <lineage>
        <taxon>Bacteria</taxon>
        <taxon>Bacillati</taxon>
        <taxon>Actinomycetota</taxon>
        <taxon>Actinomycetes</taxon>
        <taxon>Kitasatosporales</taxon>
        <taxon>Streptomycetaceae</taxon>
        <taxon>Streptomyces</taxon>
    </lineage>
</organism>
<dbReference type="CDD" id="cd09729">
    <property type="entry name" value="Cse1_I-E"/>
    <property type="match status" value="1"/>
</dbReference>
<evidence type="ECO:0000313" key="2">
    <source>
        <dbReference type="EMBL" id="GBQ01616.1"/>
    </source>
</evidence>
<sequence>MTQTTDDPEAREVPSFDLTSSSWIRVVRSDGSQDELSLRQVFAQADDLRCVVAGLATQEFALIRLLLAVAHDALDGPRDIEEWAELWEDRESLAPVQEYLTRHADRFDLLHPQTPFLQSAGLRTLKDEVFSLDRIVADVPAGEKFFSARMPEVERLSFAEAARWVVHVHAYDTSGIKTGMAGDDRVKGGRVYPLGTGWCGGLGGVFVEGDTLRETLLLNLVAADTAELEFPADDRPAWRRDPSGPGSTGRPATGLRDLYSWQSRRLRLHYDADGVHGVVLGYGDQHTPRNMHRREPMTAWRRSKAQEKKLGQSPVYLPLEHDPARSAWRGIAALVADRPGDGGGGGGGGGGGAEPAARLRPRILEWIARLVSAGHLKPRYLVRARLVGVSYGTQQSVVEEAVDDRLQMPVVLLHRQDPTYAVQAIAASDDADRAVRALGDLAADLARAAGVGEEQPRAASLAEGFDALEQPYRDWLSVLADVPDPFAHRDTWRRQLRKAVGRLGDRLIAAAGDAAWEGRLCTGTGSTGTGSTGTSKGAKGANGSTYWLNAGLADVWFRGRLARALGAPGDPESPSPAGGGTDANTPDGAGPPAHAGGGPPAPDGAGPSAPEPAGTPGSEHAATTPEVPV</sequence>
<comment type="caution">
    <text evidence="2">The sequence shown here is derived from an EMBL/GenBank/DDBJ whole genome shotgun (WGS) entry which is preliminary data.</text>
</comment>
<dbReference type="AlphaFoldDB" id="A0A388SZ55"/>
<dbReference type="NCBIfam" id="TIGR02547">
    <property type="entry name" value="casA_cse1"/>
    <property type="match status" value="1"/>
</dbReference>
<dbReference type="RefSeq" id="WP_116427838.1">
    <property type="nucleotide sequence ID" value="NZ_BGZL01000007.1"/>
</dbReference>
<dbReference type="Proteomes" id="UP000265354">
    <property type="component" value="Unassembled WGS sequence"/>
</dbReference>
<reference evidence="2 3" key="1">
    <citation type="submission" date="2018-07" db="EMBL/GenBank/DDBJ databases">
        <title>Whole Genome Shotgun Sequence of Streptomyces spongiicola strain 531S.</title>
        <authorList>
            <person name="Dohra H."/>
            <person name="Kodani S."/>
        </authorList>
    </citation>
    <scope>NUCLEOTIDE SEQUENCE [LARGE SCALE GENOMIC DNA]</scope>
    <source>
        <strain evidence="2 3">531S</strain>
    </source>
</reference>
<dbReference type="EMBL" id="BGZL01000007">
    <property type="protein sequence ID" value="GBQ01616.1"/>
    <property type="molecule type" value="Genomic_DNA"/>
</dbReference>
<feature type="compositionally biased region" description="Low complexity" evidence="1">
    <location>
        <begin position="532"/>
        <end position="541"/>
    </location>
</feature>
<evidence type="ECO:0000256" key="1">
    <source>
        <dbReference type="SAM" id="MobiDB-lite"/>
    </source>
</evidence>